<name>A0A4S3KPB3_9GAMM</name>
<reference evidence="1 2" key="1">
    <citation type="submission" date="2017-02" db="EMBL/GenBank/DDBJ databases">
        <title>Whole genome sequencing of Metallibacterium scheffleri DSM 24874 (T).</title>
        <authorList>
            <person name="Kumar S."/>
            <person name="Patil P."/>
            <person name="Patil P.B."/>
        </authorList>
    </citation>
    <scope>NUCLEOTIDE SEQUENCE [LARGE SCALE GENOMIC DNA]</scope>
    <source>
        <strain evidence="1 2">DSM 24874</strain>
    </source>
</reference>
<dbReference type="Proteomes" id="UP000307749">
    <property type="component" value="Unassembled WGS sequence"/>
</dbReference>
<dbReference type="AlphaFoldDB" id="A0A4S3KPB3"/>
<comment type="caution">
    <text evidence="1">The sequence shown here is derived from an EMBL/GenBank/DDBJ whole genome shotgun (WGS) entry which is preliminary data.</text>
</comment>
<evidence type="ECO:0000313" key="2">
    <source>
        <dbReference type="Proteomes" id="UP000307749"/>
    </source>
</evidence>
<sequence>MTDILNKYRVLNSQPVVPGDMDQCMIDITFSQSIVIAETLVKYFLCIKGRESIGRIVAMPIFFP</sequence>
<organism evidence="1 2">
    <name type="scientific">Metallibacterium scheffleri</name>
    <dbReference type="NCBI Taxonomy" id="993689"/>
    <lineage>
        <taxon>Bacteria</taxon>
        <taxon>Pseudomonadati</taxon>
        <taxon>Pseudomonadota</taxon>
        <taxon>Gammaproteobacteria</taxon>
        <taxon>Lysobacterales</taxon>
        <taxon>Rhodanobacteraceae</taxon>
        <taxon>Metallibacterium</taxon>
    </lineage>
</organism>
<proteinExistence type="predicted"/>
<dbReference type="EMBL" id="MWQO01000021">
    <property type="protein sequence ID" value="THD10789.1"/>
    <property type="molecule type" value="Genomic_DNA"/>
</dbReference>
<accession>A0A4S3KPB3</accession>
<protein>
    <submittedName>
        <fullName evidence="1">Uncharacterized protein</fullName>
    </submittedName>
</protein>
<gene>
    <name evidence="1" type="ORF">B1806_06665</name>
</gene>
<keyword evidence="2" id="KW-1185">Reference proteome</keyword>
<evidence type="ECO:0000313" key="1">
    <source>
        <dbReference type="EMBL" id="THD10789.1"/>
    </source>
</evidence>